<keyword evidence="2" id="KW-1015">Disulfide bond</keyword>
<dbReference type="OrthoDB" id="5868199at2759"/>
<dbReference type="AlphaFoldDB" id="A0A0B1T2R5"/>
<evidence type="ECO:0000256" key="2">
    <source>
        <dbReference type="ARBA" id="ARBA00023157"/>
    </source>
</evidence>
<dbReference type="Proteomes" id="UP000053660">
    <property type="component" value="Unassembled WGS sequence"/>
</dbReference>
<dbReference type="Pfam" id="PF01549">
    <property type="entry name" value="ShK"/>
    <property type="match status" value="1"/>
</dbReference>
<feature type="chain" id="PRO_5012926692" evidence="4">
    <location>
        <begin position="16"/>
        <end position="152"/>
    </location>
</feature>
<sequence>MTFLFLFFFIHTTNSQLLGCANGGSGACTSNRTCADPNTMTCITTSSGDICCQNTQIVVPTTSNTTGTAAVTCVDKVNPRTGVSDCSSLSYLCNDSRYYALMTLECPRTCNRCFGTSGSIATDIYIAPNTGISTAGVYNLLISRRDKAQQSS</sequence>
<feature type="signal peptide" evidence="4">
    <location>
        <begin position="1"/>
        <end position="15"/>
    </location>
</feature>
<dbReference type="PANTHER" id="PTHR46219">
    <property type="entry name" value="PROTEIN CBG11138"/>
    <property type="match status" value="1"/>
</dbReference>
<dbReference type="FunFam" id="1.10.10.1940:FF:000002">
    <property type="entry name" value="PHAryngeal gland Toxin-related"/>
    <property type="match status" value="1"/>
</dbReference>
<keyword evidence="1 4" id="KW-0732">Signal</keyword>
<evidence type="ECO:0000313" key="6">
    <source>
        <dbReference type="EMBL" id="KHJ89640.1"/>
    </source>
</evidence>
<comment type="caution">
    <text evidence="3">Lacks conserved residue(s) required for the propagation of feature annotation.</text>
</comment>
<keyword evidence="7" id="KW-1185">Reference proteome</keyword>
<organism evidence="6 7">
    <name type="scientific">Oesophagostomum dentatum</name>
    <name type="common">Nodular worm</name>
    <dbReference type="NCBI Taxonomy" id="61180"/>
    <lineage>
        <taxon>Eukaryota</taxon>
        <taxon>Metazoa</taxon>
        <taxon>Ecdysozoa</taxon>
        <taxon>Nematoda</taxon>
        <taxon>Chromadorea</taxon>
        <taxon>Rhabditida</taxon>
        <taxon>Rhabditina</taxon>
        <taxon>Rhabditomorpha</taxon>
        <taxon>Strongyloidea</taxon>
        <taxon>Strongylidae</taxon>
        <taxon>Oesophagostomum</taxon>
    </lineage>
</organism>
<reference evidence="6 7" key="1">
    <citation type="submission" date="2014-03" db="EMBL/GenBank/DDBJ databases">
        <title>Draft genome of the hookworm Oesophagostomum dentatum.</title>
        <authorList>
            <person name="Mitreva M."/>
        </authorList>
    </citation>
    <scope>NUCLEOTIDE SEQUENCE [LARGE SCALE GENOMIC DNA]</scope>
    <source>
        <strain evidence="6 7">OD-Hann</strain>
    </source>
</reference>
<dbReference type="EMBL" id="KN553946">
    <property type="protein sequence ID" value="KHJ89640.1"/>
    <property type="molecule type" value="Genomic_DNA"/>
</dbReference>
<dbReference type="PROSITE" id="PS51670">
    <property type="entry name" value="SHKT"/>
    <property type="match status" value="1"/>
</dbReference>
<dbReference type="InterPro" id="IPR003582">
    <property type="entry name" value="ShKT_dom"/>
</dbReference>
<gene>
    <name evidence="6" type="ORF">OESDEN_10531</name>
</gene>
<evidence type="ECO:0000256" key="3">
    <source>
        <dbReference type="PROSITE-ProRule" id="PRU01005"/>
    </source>
</evidence>
<name>A0A0B1T2R5_OESDE</name>
<evidence type="ECO:0000259" key="5">
    <source>
        <dbReference type="PROSITE" id="PS51670"/>
    </source>
</evidence>
<dbReference type="Gene3D" id="1.10.10.1870">
    <property type="entry name" value="ShTK domain-like"/>
    <property type="match status" value="1"/>
</dbReference>
<evidence type="ECO:0000256" key="4">
    <source>
        <dbReference type="SAM" id="SignalP"/>
    </source>
</evidence>
<dbReference type="PANTHER" id="PTHR46219:SF13">
    <property type="entry name" value="SHKT DOMAIN-CONTAINING PROTEIN"/>
    <property type="match status" value="1"/>
</dbReference>
<evidence type="ECO:0000313" key="7">
    <source>
        <dbReference type="Proteomes" id="UP000053660"/>
    </source>
</evidence>
<proteinExistence type="predicted"/>
<feature type="domain" description="ShKT" evidence="5">
    <location>
        <begin position="73"/>
        <end position="113"/>
    </location>
</feature>
<protein>
    <submittedName>
        <fullName evidence="6">ShTK domain protein</fullName>
    </submittedName>
</protein>
<dbReference type="SMART" id="SM00254">
    <property type="entry name" value="ShKT"/>
    <property type="match status" value="1"/>
</dbReference>
<accession>A0A0B1T2R5</accession>
<evidence type="ECO:0000256" key="1">
    <source>
        <dbReference type="ARBA" id="ARBA00022729"/>
    </source>
</evidence>